<accession>A0A7X0SGY6</accession>
<gene>
    <name evidence="2" type="ORF">H7C18_02730</name>
</gene>
<dbReference type="InterPro" id="IPR006103">
    <property type="entry name" value="Glyco_hydro_2_cat"/>
</dbReference>
<evidence type="ECO:0000259" key="1">
    <source>
        <dbReference type="Pfam" id="PF02836"/>
    </source>
</evidence>
<proteinExistence type="predicted"/>
<dbReference type="EMBL" id="JACJVO010000003">
    <property type="protein sequence ID" value="MBB6729800.1"/>
    <property type="molecule type" value="Genomic_DNA"/>
</dbReference>
<comment type="caution">
    <text evidence="2">The sequence shown here is derived from an EMBL/GenBank/DDBJ whole genome shotgun (WGS) entry which is preliminary data.</text>
</comment>
<keyword evidence="3" id="KW-1185">Reference proteome</keyword>
<dbReference type="AlphaFoldDB" id="A0A7X0SGY6"/>
<organism evidence="2 3">
    <name type="scientific">Cohnella zeiphila</name>
    <dbReference type="NCBI Taxonomy" id="2761120"/>
    <lineage>
        <taxon>Bacteria</taxon>
        <taxon>Bacillati</taxon>
        <taxon>Bacillota</taxon>
        <taxon>Bacilli</taxon>
        <taxon>Bacillales</taxon>
        <taxon>Paenibacillaceae</taxon>
        <taxon>Cohnella</taxon>
    </lineage>
</organism>
<dbReference type="GO" id="GO:0005975">
    <property type="term" value="P:carbohydrate metabolic process"/>
    <property type="evidence" value="ECO:0007669"/>
    <property type="project" value="InterPro"/>
</dbReference>
<dbReference type="RefSeq" id="WP_185127476.1">
    <property type="nucleotide sequence ID" value="NZ_JACJVO010000003.1"/>
</dbReference>
<dbReference type="Proteomes" id="UP000564644">
    <property type="component" value="Unassembled WGS sequence"/>
</dbReference>
<dbReference type="SUPFAM" id="SSF51445">
    <property type="entry name" value="(Trans)glycosidases"/>
    <property type="match status" value="1"/>
</dbReference>
<protein>
    <submittedName>
        <fullName evidence="2">Beta-mannanase</fullName>
    </submittedName>
</protein>
<evidence type="ECO:0000313" key="3">
    <source>
        <dbReference type="Proteomes" id="UP000564644"/>
    </source>
</evidence>
<dbReference type="Gene3D" id="3.20.20.80">
    <property type="entry name" value="Glycosidases"/>
    <property type="match status" value="1"/>
</dbReference>
<evidence type="ECO:0000313" key="2">
    <source>
        <dbReference type="EMBL" id="MBB6729800.1"/>
    </source>
</evidence>
<dbReference type="Pfam" id="PF02836">
    <property type="entry name" value="Glyco_hydro_2_C"/>
    <property type="match status" value="1"/>
</dbReference>
<sequence>MKTNSLWPGQDSFFVGCNYWASHAGTAMWSDWRPDVVERDLQLLSEQGLEVLRVFPLWPDFQPIATLYGGHGHEMDIRLGERRLPDDEMGRAGLSQEAMGKFREFADIARRQGLQLIVGLVTGWMSGRLFVPPALQGRNVLTDPQAIQWQVRFVNGFVRATKDHPAIVAWDLGNECNAMGPVRSSSEAFVWTSALSGAIKSADPGRPLISGMHGLSPTGNWRMQDQGELTDILTTHPYPYWTPYADYDPITTIRPQLHATAENLYYGQIGGKPCFAEEIGTMGPMVSGEAEAAAFLRGSMLSLWAHGCHGLLWWCAFDQMQLPHAPYDSNACEGELGLVTEQGRAKPTLREMDRLRRVFAGLPTLPPRRTEAVCIVGSSQEHWPVAFGSFMLAKQAGFDLIYRFEDQPLPDAKLYMLPCVSGTRGIPKLRWLELLERVSGGADLYVSVDDGYLLEFERATGLEVRGRGRRSGETVVTMLAGESECAAGGFPVAEASFKLEVRAVRARVLATEKDGNPVFTVANFGQGRIFFLSVPLELELIRRPEACYRPDAFPYWTVYEAFAERALSERAIRVKHPLVGMTEHDRDRSSRLAVLVNHAESETVLDLRLADAWTFEECLYGEVLPGAVPRCTLAPSDGAVVLLRKR</sequence>
<reference evidence="2 3" key="1">
    <citation type="submission" date="2020-08" db="EMBL/GenBank/DDBJ databases">
        <title>Cohnella phylogeny.</title>
        <authorList>
            <person name="Dunlap C."/>
        </authorList>
    </citation>
    <scope>NUCLEOTIDE SEQUENCE [LARGE SCALE GENOMIC DNA]</scope>
    <source>
        <strain evidence="2 3">CBP 2801</strain>
    </source>
</reference>
<dbReference type="GO" id="GO:0004553">
    <property type="term" value="F:hydrolase activity, hydrolyzing O-glycosyl compounds"/>
    <property type="evidence" value="ECO:0007669"/>
    <property type="project" value="InterPro"/>
</dbReference>
<name>A0A7X0SGY6_9BACL</name>
<dbReference type="InterPro" id="IPR017853">
    <property type="entry name" value="GH"/>
</dbReference>
<feature type="domain" description="Glycoside hydrolase family 2 catalytic" evidence="1">
    <location>
        <begin position="142"/>
        <end position="209"/>
    </location>
</feature>